<evidence type="ECO:0000313" key="2">
    <source>
        <dbReference type="Proteomes" id="UP000886501"/>
    </source>
</evidence>
<keyword evidence="2" id="KW-1185">Reference proteome</keyword>
<gene>
    <name evidence="1" type="ORF">BDM02DRAFT_3194484</name>
</gene>
<name>A0ACB6YX34_THEGA</name>
<evidence type="ECO:0000313" key="1">
    <source>
        <dbReference type="EMBL" id="KAF9641827.1"/>
    </source>
</evidence>
<protein>
    <submittedName>
        <fullName evidence="1">Uncharacterized protein</fullName>
    </submittedName>
</protein>
<sequence length="111" mass="12479">MADNCVLTRRILHLEDRLAALEREFTSPPKAESGEDNPVIPELLNVLSEPVLHRSAWVGPFKDVLSASLEGRKRRQREQLQCQREAKALRSARVPSLSTVVIDQPDNEADP</sequence>
<dbReference type="Proteomes" id="UP000886501">
    <property type="component" value="Unassembled WGS sequence"/>
</dbReference>
<comment type="caution">
    <text evidence="1">The sequence shown here is derived from an EMBL/GenBank/DDBJ whole genome shotgun (WGS) entry which is preliminary data.</text>
</comment>
<accession>A0ACB6YX34</accession>
<proteinExistence type="predicted"/>
<dbReference type="EMBL" id="MU119134">
    <property type="protein sequence ID" value="KAF9641827.1"/>
    <property type="molecule type" value="Genomic_DNA"/>
</dbReference>
<organism evidence="1 2">
    <name type="scientific">Thelephora ganbajun</name>
    <name type="common">Ganba fungus</name>
    <dbReference type="NCBI Taxonomy" id="370292"/>
    <lineage>
        <taxon>Eukaryota</taxon>
        <taxon>Fungi</taxon>
        <taxon>Dikarya</taxon>
        <taxon>Basidiomycota</taxon>
        <taxon>Agaricomycotina</taxon>
        <taxon>Agaricomycetes</taxon>
        <taxon>Thelephorales</taxon>
        <taxon>Thelephoraceae</taxon>
        <taxon>Thelephora</taxon>
    </lineage>
</organism>
<reference evidence="1" key="1">
    <citation type="submission" date="2019-10" db="EMBL/GenBank/DDBJ databases">
        <authorList>
            <consortium name="DOE Joint Genome Institute"/>
            <person name="Kuo A."/>
            <person name="Miyauchi S."/>
            <person name="Kiss E."/>
            <person name="Drula E."/>
            <person name="Kohler A."/>
            <person name="Sanchez-Garcia M."/>
            <person name="Andreopoulos B."/>
            <person name="Barry K.W."/>
            <person name="Bonito G."/>
            <person name="Buee M."/>
            <person name="Carver A."/>
            <person name="Chen C."/>
            <person name="Cichocki N."/>
            <person name="Clum A."/>
            <person name="Culley D."/>
            <person name="Crous P.W."/>
            <person name="Fauchery L."/>
            <person name="Girlanda M."/>
            <person name="Hayes R."/>
            <person name="Keri Z."/>
            <person name="Labutti K."/>
            <person name="Lipzen A."/>
            <person name="Lombard V."/>
            <person name="Magnuson J."/>
            <person name="Maillard F."/>
            <person name="Morin E."/>
            <person name="Murat C."/>
            <person name="Nolan M."/>
            <person name="Ohm R."/>
            <person name="Pangilinan J."/>
            <person name="Pereira M."/>
            <person name="Perotto S."/>
            <person name="Peter M."/>
            <person name="Riley R."/>
            <person name="Sitrit Y."/>
            <person name="Stielow B."/>
            <person name="Szollosi G."/>
            <person name="Zifcakova L."/>
            <person name="Stursova M."/>
            <person name="Spatafora J.W."/>
            <person name="Tedersoo L."/>
            <person name="Vaario L.-M."/>
            <person name="Yamada A."/>
            <person name="Yan M."/>
            <person name="Wang P."/>
            <person name="Xu J."/>
            <person name="Bruns T."/>
            <person name="Baldrian P."/>
            <person name="Vilgalys R."/>
            <person name="Henrissat B."/>
            <person name="Grigoriev I.V."/>
            <person name="Hibbett D."/>
            <person name="Nagy L.G."/>
            <person name="Martin F.M."/>
        </authorList>
    </citation>
    <scope>NUCLEOTIDE SEQUENCE</scope>
    <source>
        <strain evidence="1">P2</strain>
    </source>
</reference>
<reference evidence="1" key="2">
    <citation type="journal article" date="2020" name="Nat. Commun.">
        <title>Large-scale genome sequencing of mycorrhizal fungi provides insights into the early evolution of symbiotic traits.</title>
        <authorList>
            <person name="Miyauchi S."/>
            <person name="Kiss E."/>
            <person name="Kuo A."/>
            <person name="Drula E."/>
            <person name="Kohler A."/>
            <person name="Sanchez-Garcia M."/>
            <person name="Morin E."/>
            <person name="Andreopoulos B."/>
            <person name="Barry K.W."/>
            <person name="Bonito G."/>
            <person name="Buee M."/>
            <person name="Carver A."/>
            <person name="Chen C."/>
            <person name="Cichocki N."/>
            <person name="Clum A."/>
            <person name="Culley D."/>
            <person name="Crous P.W."/>
            <person name="Fauchery L."/>
            <person name="Girlanda M."/>
            <person name="Hayes R.D."/>
            <person name="Keri Z."/>
            <person name="LaButti K."/>
            <person name="Lipzen A."/>
            <person name="Lombard V."/>
            <person name="Magnuson J."/>
            <person name="Maillard F."/>
            <person name="Murat C."/>
            <person name="Nolan M."/>
            <person name="Ohm R.A."/>
            <person name="Pangilinan J."/>
            <person name="Pereira M.F."/>
            <person name="Perotto S."/>
            <person name="Peter M."/>
            <person name="Pfister S."/>
            <person name="Riley R."/>
            <person name="Sitrit Y."/>
            <person name="Stielow J.B."/>
            <person name="Szollosi G."/>
            <person name="Zifcakova L."/>
            <person name="Stursova M."/>
            <person name="Spatafora J.W."/>
            <person name="Tedersoo L."/>
            <person name="Vaario L.M."/>
            <person name="Yamada A."/>
            <person name="Yan M."/>
            <person name="Wang P."/>
            <person name="Xu J."/>
            <person name="Bruns T."/>
            <person name="Baldrian P."/>
            <person name="Vilgalys R."/>
            <person name="Dunand C."/>
            <person name="Henrissat B."/>
            <person name="Grigoriev I.V."/>
            <person name="Hibbett D."/>
            <person name="Nagy L.G."/>
            <person name="Martin F.M."/>
        </authorList>
    </citation>
    <scope>NUCLEOTIDE SEQUENCE</scope>
    <source>
        <strain evidence="1">P2</strain>
    </source>
</reference>